<keyword evidence="1" id="KW-1133">Transmembrane helix</keyword>
<comment type="caution">
    <text evidence="2">The sequence shown here is derived from an EMBL/GenBank/DDBJ whole genome shotgun (WGS) entry which is preliminary data.</text>
</comment>
<gene>
    <name evidence="2" type="ORF">NE398_14400</name>
</gene>
<dbReference type="InterPro" id="IPR026046">
    <property type="entry name" value="UBIAD1"/>
</dbReference>
<dbReference type="Proteomes" id="UP001141183">
    <property type="component" value="Unassembled WGS sequence"/>
</dbReference>
<dbReference type="CDD" id="cd13962">
    <property type="entry name" value="PT_UbiA_UBIAD1"/>
    <property type="match status" value="1"/>
</dbReference>
<organism evidence="2 3">
    <name type="scientific">Clostridium tertium</name>
    <dbReference type="NCBI Taxonomy" id="1559"/>
    <lineage>
        <taxon>Bacteria</taxon>
        <taxon>Bacillati</taxon>
        <taxon>Bacillota</taxon>
        <taxon>Clostridia</taxon>
        <taxon>Eubacteriales</taxon>
        <taxon>Clostridiaceae</taxon>
        <taxon>Clostridium</taxon>
    </lineage>
</organism>
<dbReference type="RefSeq" id="WP_207745166.1">
    <property type="nucleotide sequence ID" value="NZ_JADMSE010000005.1"/>
</dbReference>
<protein>
    <submittedName>
        <fullName evidence="2">Prenyltransferase</fullName>
    </submittedName>
</protein>
<evidence type="ECO:0000313" key="2">
    <source>
        <dbReference type="EMBL" id="MDC4241344.1"/>
    </source>
</evidence>
<evidence type="ECO:0000256" key="1">
    <source>
        <dbReference type="SAM" id="Phobius"/>
    </source>
</evidence>
<dbReference type="EMBL" id="JAMRYU010000015">
    <property type="protein sequence ID" value="MDC4241344.1"/>
    <property type="molecule type" value="Genomic_DNA"/>
</dbReference>
<evidence type="ECO:0000313" key="3">
    <source>
        <dbReference type="Proteomes" id="UP001141183"/>
    </source>
</evidence>
<feature type="transmembrane region" description="Helical" evidence="1">
    <location>
        <begin position="35"/>
        <end position="60"/>
    </location>
</feature>
<keyword evidence="3" id="KW-1185">Reference proteome</keyword>
<keyword evidence="1" id="KW-0472">Membrane</keyword>
<keyword evidence="1" id="KW-0812">Transmembrane</keyword>
<dbReference type="AlphaFoldDB" id="A0A9X4B0X0"/>
<accession>A0A9X4B0X0</accession>
<reference evidence="2" key="1">
    <citation type="submission" date="2022-05" db="EMBL/GenBank/DDBJ databases">
        <title>Draft genome sequence of Clostridium tertium strain CP3 isolated from Peru.</title>
        <authorList>
            <person name="Hurtado R."/>
            <person name="Lima L."/>
            <person name="Sousa T."/>
            <person name="Jaiswal A.K."/>
            <person name="Tiwari S."/>
            <person name="Maturrano L."/>
            <person name="Brenig B."/>
            <person name="Azevedo V."/>
        </authorList>
    </citation>
    <scope>NUCLEOTIDE SEQUENCE</scope>
    <source>
        <strain evidence="2">CP3</strain>
    </source>
</reference>
<dbReference type="GO" id="GO:0004659">
    <property type="term" value="F:prenyltransferase activity"/>
    <property type="evidence" value="ECO:0007669"/>
    <property type="project" value="InterPro"/>
</dbReference>
<name>A0A9X4B0X0_9CLOT</name>
<proteinExistence type="predicted"/>
<sequence>MLANNICDMEDDLENKRYTLPIYIGKERALQVYKITYYTGVVSIVIGVATKLLPVVSLWLHNSIFKTTI</sequence>